<accession>A0AAP0G328</accession>
<evidence type="ECO:0000313" key="3">
    <source>
        <dbReference type="Proteomes" id="UP001418222"/>
    </source>
</evidence>
<name>A0AAP0G328_9ASPA</name>
<protein>
    <recommendedName>
        <fullName evidence="1">Reverse transcriptase domain-containing protein</fullName>
    </recommendedName>
</protein>
<reference evidence="2 3" key="1">
    <citation type="journal article" date="2022" name="Nat. Plants">
        <title>Genomes of leafy and leafless Platanthera orchids illuminate the evolution of mycoheterotrophy.</title>
        <authorList>
            <person name="Li M.H."/>
            <person name="Liu K.W."/>
            <person name="Li Z."/>
            <person name="Lu H.C."/>
            <person name="Ye Q.L."/>
            <person name="Zhang D."/>
            <person name="Wang J.Y."/>
            <person name="Li Y.F."/>
            <person name="Zhong Z.M."/>
            <person name="Liu X."/>
            <person name="Yu X."/>
            <person name="Liu D.K."/>
            <person name="Tu X.D."/>
            <person name="Liu B."/>
            <person name="Hao Y."/>
            <person name="Liao X.Y."/>
            <person name="Jiang Y.T."/>
            <person name="Sun W.H."/>
            <person name="Chen J."/>
            <person name="Chen Y.Q."/>
            <person name="Ai Y."/>
            <person name="Zhai J.W."/>
            <person name="Wu S.S."/>
            <person name="Zhou Z."/>
            <person name="Hsiao Y.Y."/>
            <person name="Wu W.L."/>
            <person name="Chen Y.Y."/>
            <person name="Lin Y.F."/>
            <person name="Hsu J.L."/>
            <person name="Li C.Y."/>
            <person name="Wang Z.W."/>
            <person name="Zhao X."/>
            <person name="Zhong W.Y."/>
            <person name="Ma X.K."/>
            <person name="Ma L."/>
            <person name="Huang J."/>
            <person name="Chen G.Z."/>
            <person name="Huang M.Z."/>
            <person name="Huang L."/>
            <person name="Peng D.H."/>
            <person name="Luo Y.B."/>
            <person name="Zou S.Q."/>
            <person name="Chen S.P."/>
            <person name="Lan S."/>
            <person name="Tsai W.C."/>
            <person name="Van de Peer Y."/>
            <person name="Liu Z.J."/>
        </authorList>
    </citation>
    <scope>NUCLEOTIDE SEQUENCE [LARGE SCALE GENOMIC DNA]</scope>
    <source>
        <strain evidence="2">Lor287</strain>
    </source>
</reference>
<dbReference type="EMBL" id="JBBWWQ010000011">
    <property type="protein sequence ID" value="KAK8935179.1"/>
    <property type="molecule type" value="Genomic_DNA"/>
</dbReference>
<comment type="caution">
    <text evidence="2">The sequence shown here is derived from an EMBL/GenBank/DDBJ whole genome shotgun (WGS) entry which is preliminary data.</text>
</comment>
<dbReference type="Proteomes" id="UP001418222">
    <property type="component" value="Unassembled WGS sequence"/>
</dbReference>
<evidence type="ECO:0000259" key="1">
    <source>
        <dbReference type="Pfam" id="PF00078"/>
    </source>
</evidence>
<proteinExistence type="predicted"/>
<dbReference type="AlphaFoldDB" id="A0AAP0G328"/>
<sequence length="126" mass="14556">MTNIMAAIRIFFSTGRMEQSWKDTLVMLIPKCASANKPKKFRPISLCSSIYMVATKIIANRVKPMMGALISKEQADFMSGHFLSYHYIIAQELLHRIHTTESKDGYMAIKLDMEKSFDRIQWSFVQ</sequence>
<dbReference type="InterPro" id="IPR000477">
    <property type="entry name" value="RT_dom"/>
</dbReference>
<dbReference type="SUPFAM" id="SSF56672">
    <property type="entry name" value="DNA/RNA polymerases"/>
    <property type="match status" value="1"/>
</dbReference>
<gene>
    <name evidence="2" type="ORF">KSP39_PZI014054</name>
</gene>
<evidence type="ECO:0000313" key="2">
    <source>
        <dbReference type="EMBL" id="KAK8935179.1"/>
    </source>
</evidence>
<keyword evidence="3" id="KW-1185">Reference proteome</keyword>
<dbReference type="Pfam" id="PF00078">
    <property type="entry name" value="RVT_1"/>
    <property type="match status" value="1"/>
</dbReference>
<dbReference type="PANTHER" id="PTHR19446">
    <property type="entry name" value="REVERSE TRANSCRIPTASES"/>
    <property type="match status" value="1"/>
</dbReference>
<dbReference type="InterPro" id="IPR043502">
    <property type="entry name" value="DNA/RNA_pol_sf"/>
</dbReference>
<organism evidence="2 3">
    <name type="scientific">Platanthera zijinensis</name>
    <dbReference type="NCBI Taxonomy" id="2320716"/>
    <lineage>
        <taxon>Eukaryota</taxon>
        <taxon>Viridiplantae</taxon>
        <taxon>Streptophyta</taxon>
        <taxon>Embryophyta</taxon>
        <taxon>Tracheophyta</taxon>
        <taxon>Spermatophyta</taxon>
        <taxon>Magnoliopsida</taxon>
        <taxon>Liliopsida</taxon>
        <taxon>Asparagales</taxon>
        <taxon>Orchidaceae</taxon>
        <taxon>Orchidoideae</taxon>
        <taxon>Orchideae</taxon>
        <taxon>Orchidinae</taxon>
        <taxon>Platanthera</taxon>
    </lineage>
</organism>
<feature type="domain" description="Reverse transcriptase" evidence="1">
    <location>
        <begin position="37"/>
        <end position="124"/>
    </location>
</feature>